<evidence type="ECO:0000313" key="2">
    <source>
        <dbReference type="Proteomes" id="UP000790377"/>
    </source>
</evidence>
<name>A0ACB7ZZ66_9AGAM</name>
<keyword evidence="2" id="KW-1185">Reference proteome</keyword>
<comment type="caution">
    <text evidence="1">The sequence shown here is derived from an EMBL/GenBank/DDBJ whole genome shotgun (WGS) entry which is preliminary data.</text>
</comment>
<accession>A0ACB7ZZ66</accession>
<protein>
    <submittedName>
        <fullName evidence="1">Uncharacterized protein</fullName>
    </submittedName>
</protein>
<sequence>MLENPVFSPARLPCGRNLRNRLVKVALYEHLGNFQGGPANAYHVGLYSEWAKHPWGMIITGNVQVSPRHLTLGRDMVVPSILDTETVKPFKVLVDAIHGAAHQDSEQDGEALAIMQLSHAGRQSPNIAGGRSLGVPPLAPSALRVGSSRVGSKTTSASMVYNGLFQVPREMTIEDINTVKQEFVRGALLAARSGFDGIQLHVAHGYLLSEFVDPKTNFRQDDYSADHENALRLLEEIVHEIRLAVPSDFIVGVKINSADYVGSGTLPEAVLEEDRRVLNHVRTIASWAIDFIEISGGDYVKPEFMSNASTSSRQAFFAHFSQKVMRELKSEPKTVSPLPLILLTGGLRSPALLESAIRAEHADLLGIGRSAILCPDIPTRLQKVSNSDYDYDREFAAGPPSQSKVWLPRIPLIGAGVELAWYTVRMRNVATSQMPKKPASSKTGLSPSCPPIDYKLGALRALLTMWIWST</sequence>
<dbReference type="EMBL" id="MU268018">
    <property type="protein sequence ID" value="KAH7906444.1"/>
    <property type="molecule type" value="Genomic_DNA"/>
</dbReference>
<dbReference type="Proteomes" id="UP000790377">
    <property type="component" value="Unassembled WGS sequence"/>
</dbReference>
<organism evidence="1 2">
    <name type="scientific">Hygrophoropsis aurantiaca</name>
    <dbReference type="NCBI Taxonomy" id="72124"/>
    <lineage>
        <taxon>Eukaryota</taxon>
        <taxon>Fungi</taxon>
        <taxon>Dikarya</taxon>
        <taxon>Basidiomycota</taxon>
        <taxon>Agaricomycotina</taxon>
        <taxon>Agaricomycetes</taxon>
        <taxon>Agaricomycetidae</taxon>
        <taxon>Boletales</taxon>
        <taxon>Coniophorineae</taxon>
        <taxon>Hygrophoropsidaceae</taxon>
        <taxon>Hygrophoropsis</taxon>
    </lineage>
</organism>
<reference evidence="1" key="1">
    <citation type="journal article" date="2021" name="New Phytol.">
        <title>Evolutionary innovations through gain and loss of genes in the ectomycorrhizal Boletales.</title>
        <authorList>
            <person name="Wu G."/>
            <person name="Miyauchi S."/>
            <person name="Morin E."/>
            <person name="Kuo A."/>
            <person name="Drula E."/>
            <person name="Varga T."/>
            <person name="Kohler A."/>
            <person name="Feng B."/>
            <person name="Cao Y."/>
            <person name="Lipzen A."/>
            <person name="Daum C."/>
            <person name="Hundley H."/>
            <person name="Pangilinan J."/>
            <person name="Johnson J."/>
            <person name="Barry K."/>
            <person name="LaButti K."/>
            <person name="Ng V."/>
            <person name="Ahrendt S."/>
            <person name="Min B."/>
            <person name="Choi I.G."/>
            <person name="Park H."/>
            <person name="Plett J.M."/>
            <person name="Magnuson J."/>
            <person name="Spatafora J.W."/>
            <person name="Nagy L.G."/>
            <person name="Henrissat B."/>
            <person name="Grigoriev I.V."/>
            <person name="Yang Z.L."/>
            <person name="Xu J."/>
            <person name="Martin F.M."/>
        </authorList>
    </citation>
    <scope>NUCLEOTIDE SEQUENCE</scope>
    <source>
        <strain evidence="1">ATCC 28755</strain>
    </source>
</reference>
<proteinExistence type="predicted"/>
<evidence type="ECO:0000313" key="1">
    <source>
        <dbReference type="EMBL" id="KAH7906444.1"/>
    </source>
</evidence>
<gene>
    <name evidence="1" type="ORF">BJ138DRAFT_1016205</name>
</gene>